<gene>
    <name evidence="1" type="ORF">Z045_01270</name>
</gene>
<organism evidence="1 2">
    <name type="scientific">Rhodococcus pyridinivorans KG-16</name>
    <dbReference type="NCBI Taxonomy" id="1441730"/>
    <lineage>
        <taxon>Bacteria</taxon>
        <taxon>Bacillati</taxon>
        <taxon>Actinomycetota</taxon>
        <taxon>Actinomycetes</taxon>
        <taxon>Mycobacteriales</taxon>
        <taxon>Nocardiaceae</taxon>
        <taxon>Rhodococcus</taxon>
    </lineage>
</organism>
<reference evidence="2" key="1">
    <citation type="submission" date="2015-01" db="EMBL/GenBank/DDBJ databases">
        <title>Draft genome sequence of Rhodococcus pyridinivorans strain KG-16, a hydrocarbon-degrading bacterium.</title>
        <authorList>
            <person name="Aggarwal R.K."/>
            <person name="Dawar C."/>
        </authorList>
    </citation>
    <scope>NUCLEOTIDE SEQUENCE [LARGE SCALE GENOMIC DNA]</scope>
    <source>
        <strain evidence="2">KG-16</strain>
    </source>
</reference>
<sequence length="59" mass="6447">MKEQVESLDRMIAAGVVDPYVGARFDFEDLPGALDRLDRSEIEGKAVVLTGQQISPESP</sequence>
<dbReference type="RefSeq" id="WP_060650260.1">
    <property type="nucleotide sequence ID" value="NZ_AZXY01000001.1"/>
</dbReference>
<dbReference type="AlphaFoldDB" id="A0A0V9UQ62"/>
<name>A0A0V9UQ62_9NOCA</name>
<evidence type="ECO:0000313" key="1">
    <source>
        <dbReference type="EMBL" id="KSZ60136.1"/>
    </source>
</evidence>
<comment type="caution">
    <text evidence="1">The sequence shown here is derived from an EMBL/GenBank/DDBJ whole genome shotgun (WGS) entry which is preliminary data.</text>
</comment>
<accession>A0A0V9UQ62</accession>
<proteinExistence type="predicted"/>
<dbReference type="EMBL" id="AZXY01000001">
    <property type="protein sequence ID" value="KSZ60136.1"/>
    <property type="molecule type" value="Genomic_DNA"/>
</dbReference>
<dbReference type="Proteomes" id="UP000053060">
    <property type="component" value="Unassembled WGS sequence"/>
</dbReference>
<reference evidence="1 2" key="2">
    <citation type="journal article" date="2016" name="Genome Announc.">
        <title>Draft Genome Sequence of a Versatile Hydrocarbon-Degrading Bacterium, Rhodococcus pyridinivorans Strain KG-16, Collected from Oil Fields in India.</title>
        <authorList>
            <person name="Aggarwal R.K."/>
            <person name="Dawar C."/>
            <person name="Phanindranath R."/>
            <person name="Mutnuri L."/>
            <person name="Dayal A.M."/>
        </authorList>
    </citation>
    <scope>NUCLEOTIDE SEQUENCE [LARGE SCALE GENOMIC DNA]</scope>
    <source>
        <strain evidence="1 2">KG-16</strain>
    </source>
</reference>
<protein>
    <submittedName>
        <fullName evidence="1">Uncharacterized protein</fullName>
    </submittedName>
</protein>
<evidence type="ECO:0000313" key="2">
    <source>
        <dbReference type="Proteomes" id="UP000053060"/>
    </source>
</evidence>